<proteinExistence type="predicted"/>
<reference evidence="1" key="1">
    <citation type="submission" date="2021-05" db="EMBL/GenBank/DDBJ databases">
        <authorList>
            <person name="Alioto T."/>
            <person name="Alioto T."/>
            <person name="Gomez Garrido J."/>
        </authorList>
    </citation>
    <scope>NUCLEOTIDE SEQUENCE</scope>
</reference>
<organism evidence="1">
    <name type="scientific">Cacopsylla melanoneura</name>
    <dbReference type="NCBI Taxonomy" id="428564"/>
    <lineage>
        <taxon>Eukaryota</taxon>
        <taxon>Metazoa</taxon>
        <taxon>Ecdysozoa</taxon>
        <taxon>Arthropoda</taxon>
        <taxon>Hexapoda</taxon>
        <taxon>Insecta</taxon>
        <taxon>Pterygota</taxon>
        <taxon>Neoptera</taxon>
        <taxon>Paraneoptera</taxon>
        <taxon>Hemiptera</taxon>
        <taxon>Sternorrhyncha</taxon>
        <taxon>Psylloidea</taxon>
        <taxon>Psyllidae</taxon>
        <taxon>Psyllinae</taxon>
        <taxon>Cacopsylla</taxon>
    </lineage>
</organism>
<name>A0A8D8YT47_9HEMI</name>
<accession>A0A8D8YT47</accession>
<evidence type="ECO:0000313" key="1">
    <source>
        <dbReference type="EMBL" id="CAG6734659.1"/>
    </source>
</evidence>
<dbReference type="EMBL" id="HBUF01393333">
    <property type="protein sequence ID" value="CAG6734659.1"/>
    <property type="molecule type" value="Transcribed_RNA"/>
</dbReference>
<dbReference type="AlphaFoldDB" id="A0A8D8YT47"/>
<protein>
    <submittedName>
        <fullName evidence="1">Uncharacterized protein</fullName>
    </submittedName>
</protein>
<dbReference type="EMBL" id="HBUF01393335">
    <property type="protein sequence ID" value="CAG6734661.1"/>
    <property type="molecule type" value="Transcribed_RNA"/>
</dbReference>
<sequence>MCQRPSRITSSTSDQCLIIILNGHGSSQYCTSICHSFHRHSSLLSPLSLPVSLTLVSIMIKQLCLSHDHACVPLLQLCNGVTSRFHHMRGGLAQEILSTLPTRGGLLHRDVTPLARTQ</sequence>
<dbReference type="EMBL" id="HBUF01393334">
    <property type="protein sequence ID" value="CAG6734660.1"/>
    <property type="molecule type" value="Transcribed_RNA"/>
</dbReference>